<gene>
    <name evidence="7 9" type="primary">pgl</name>
    <name evidence="9" type="ORF">EPV75_06680</name>
</gene>
<feature type="domain" description="Glucosamine/galactosamine-6-phosphate isomerase" evidence="8">
    <location>
        <begin position="13"/>
        <end position="217"/>
    </location>
</feature>
<reference evidence="9 10" key="1">
    <citation type="journal article" date="2018" name="Environ. Microbiol.">
        <title>Genomes of ubiquitous marine and hypersaline Hydrogenovibrio, Thiomicrorhabdus and Thiomicrospira spp. encode a diversity of mechanisms to sustain chemolithoautotrophy in heterogeneous environments.</title>
        <authorList>
            <person name="Scott K.M."/>
            <person name="Williams J."/>
            <person name="Porter C.M.B."/>
            <person name="Russel S."/>
            <person name="Harmer T.L."/>
            <person name="Paul J.H."/>
            <person name="Antonen K.M."/>
            <person name="Bridges M.K."/>
            <person name="Camper G.J."/>
            <person name="Campla C.K."/>
            <person name="Casella L.G."/>
            <person name="Chase E."/>
            <person name="Conrad J.W."/>
            <person name="Cruz M.C."/>
            <person name="Dunlap D.S."/>
            <person name="Duran L."/>
            <person name="Fahsbender E.M."/>
            <person name="Goldsmith D.B."/>
            <person name="Keeley R.F."/>
            <person name="Kondoff M.R."/>
            <person name="Kussy B.I."/>
            <person name="Lane M.K."/>
            <person name="Lawler S."/>
            <person name="Leigh B.A."/>
            <person name="Lewis C."/>
            <person name="Lostal L.M."/>
            <person name="Marking D."/>
            <person name="Mancera P.A."/>
            <person name="McClenthan E.C."/>
            <person name="McIntyre E.A."/>
            <person name="Mine J.A."/>
            <person name="Modi S."/>
            <person name="Moore B.D."/>
            <person name="Morgan W.A."/>
            <person name="Nelson K.M."/>
            <person name="Nguyen K.N."/>
            <person name="Ogburn N."/>
            <person name="Parrino D.G."/>
            <person name="Pedapudi A.D."/>
            <person name="Pelham R.P."/>
            <person name="Preece A.M."/>
            <person name="Rampersad E.A."/>
            <person name="Richardson J.C."/>
            <person name="Rodgers C.M."/>
            <person name="Schaffer B.L."/>
            <person name="Sheridan N.E."/>
            <person name="Solone M.R."/>
            <person name="Staley Z.R."/>
            <person name="Tabuchi M."/>
            <person name="Waide R.J."/>
            <person name="Wanjugi P.W."/>
            <person name="Young S."/>
            <person name="Clum A."/>
            <person name="Daum C."/>
            <person name="Huntemann M."/>
            <person name="Ivanova N."/>
            <person name="Kyrpides N."/>
            <person name="Mikhailova N."/>
            <person name="Palaniappan K."/>
            <person name="Pillay M."/>
            <person name="Reddy T.B.K."/>
            <person name="Shapiro N."/>
            <person name="Stamatis D."/>
            <person name="Varghese N."/>
            <person name="Woyke T."/>
            <person name="Boden R."/>
            <person name="Freyermuth S.K."/>
            <person name="Kerfeld C.A."/>
        </authorList>
    </citation>
    <scope>NUCLEOTIDE SEQUENCE [LARGE SCALE GENOMIC DNA]</scope>
    <source>
        <strain evidence="9 10">JR-2</strain>
    </source>
</reference>
<dbReference type="Pfam" id="PF01182">
    <property type="entry name" value="Glucosamine_iso"/>
    <property type="match status" value="1"/>
</dbReference>
<comment type="catalytic activity">
    <reaction evidence="1 7">
        <text>6-phospho-D-glucono-1,5-lactone + H2O = 6-phospho-D-gluconate + H(+)</text>
        <dbReference type="Rhea" id="RHEA:12556"/>
        <dbReference type="ChEBI" id="CHEBI:15377"/>
        <dbReference type="ChEBI" id="CHEBI:15378"/>
        <dbReference type="ChEBI" id="CHEBI:57955"/>
        <dbReference type="ChEBI" id="CHEBI:58759"/>
        <dbReference type="EC" id="3.1.1.31"/>
    </reaction>
</comment>
<dbReference type="EC" id="3.1.1.31" evidence="5 7"/>
<evidence type="ECO:0000256" key="5">
    <source>
        <dbReference type="ARBA" id="ARBA00013198"/>
    </source>
</evidence>
<dbReference type="EMBL" id="CP035033">
    <property type="protein sequence ID" value="QAB16463.1"/>
    <property type="molecule type" value="Genomic_DNA"/>
</dbReference>
<dbReference type="InterPro" id="IPR037171">
    <property type="entry name" value="NagB/RpiA_transferase-like"/>
</dbReference>
<comment type="similarity">
    <text evidence="4 7">Belongs to the glucosamine/galactosamine-6-phosphate isomerase family. 6-phosphogluconolactonase subfamily.</text>
</comment>
<dbReference type="Proteomes" id="UP000285478">
    <property type="component" value="Chromosome"/>
</dbReference>
<accession>A0A410H6A6</accession>
<keyword evidence="7 9" id="KW-0378">Hydrolase</keyword>
<evidence type="ECO:0000256" key="6">
    <source>
        <dbReference type="ARBA" id="ARBA00020337"/>
    </source>
</evidence>
<dbReference type="KEGG" id="htr:EPV75_06680"/>
<dbReference type="AlphaFoldDB" id="A0A410H6A6"/>
<dbReference type="GO" id="GO:0006098">
    <property type="term" value="P:pentose-phosphate shunt"/>
    <property type="evidence" value="ECO:0007669"/>
    <property type="project" value="UniProtKB-UniPathway"/>
</dbReference>
<sequence length="225" mass="25158">MNGLPTNWRVFDTPADVATHTVEQLRVLADQAIRARGRFTLVTAGGTTPQKCYELLAEQQADWANWHIYMGDERCLPKEDSERNSVSLHQAWLFFGHIPDKNIHVMPAELGPELAAKSYQATVDVIDRFDVVLLGMGEDGHTASLFPGHVYPEDISVVTEYHSPKPPPERISLSYERLGRSRHVFKLITGAGKREAVKQLLDGDDLPIQRVQGDETLVFIDSSAL</sequence>
<evidence type="ECO:0000256" key="3">
    <source>
        <dbReference type="ARBA" id="ARBA00004961"/>
    </source>
</evidence>
<comment type="pathway">
    <text evidence="3 7">Carbohydrate degradation; pentose phosphate pathway; D-ribulose 5-phosphate from D-glucose 6-phosphate (oxidative stage): step 2/3.</text>
</comment>
<dbReference type="GO" id="GO:0005975">
    <property type="term" value="P:carbohydrate metabolic process"/>
    <property type="evidence" value="ECO:0007669"/>
    <property type="project" value="UniProtKB-UniRule"/>
</dbReference>
<comment type="function">
    <text evidence="2 7">Hydrolysis of 6-phosphogluconolactone to 6-phosphogluconate.</text>
</comment>
<evidence type="ECO:0000256" key="1">
    <source>
        <dbReference type="ARBA" id="ARBA00000832"/>
    </source>
</evidence>
<evidence type="ECO:0000256" key="4">
    <source>
        <dbReference type="ARBA" id="ARBA00010662"/>
    </source>
</evidence>
<protein>
    <recommendedName>
        <fullName evidence="6 7">6-phosphogluconolactonase</fullName>
        <shortName evidence="7">6PGL</shortName>
        <ecNumber evidence="5 7">3.1.1.31</ecNumber>
    </recommendedName>
</protein>
<dbReference type="NCBIfam" id="TIGR01198">
    <property type="entry name" value="pgl"/>
    <property type="match status" value="1"/>
</dbReference>
<dbReference type="InterPro" id="IPR039104">
    <property type="entry name" value="6PGL"/>
</dbReference>
<evidence type="ECO:0000259" key="8">
    <source>
        <dbReference type="Pfam" id="PF01182"/>
    </source>
</evidence>
<proteinExistence type="inferred from homology"/>
<dbReference type="GO" id="GO:0017057">
    <property type="term" value="F:6-phosphogluconolactonase activity"/>
    <property type="evidence" value="ECO:0007669"/>
    <property type="project" value="UniProtKB-UniRule"/>
</dbReference>
<evidence type="ECO:0000313" key="9">
    <source>
        <dbReference type="EMBL" id="QAB16463.1"/>
    </source>
</evidence>
<organism evidence="9 10">
    <name type="scientific">Hydrogenovibrio thermophilus</name>
    <dbReference type="NCBI Taxonomy" id="265883"/>
    <lineage>
        <taxon>Bacteria</taxon>
        <taxon>Pseudomonadati</taxon>
        <taxon>Pseudomonadota</taxon>
        <taxon>Gammaproteobacteria</taxon>
        <taxon>Thiotrichales</taxon>
        <taxon>Piscirickettsiaceae</taxon>
        <taxon>Hydrogenovibrio</taxon>
    </lineage>
</organism>
<dbReference type="UniPathway" id="UPA00115">
    <property type="reaction ID" value="UER00409"/>
</dbReference>
<keyword evidence="10" id="KW-1185">Reference proteome</keyword>
<name>A0A410H6A6_9GAMM</name>
<dbReference type="InterPro" id="IPR006148">
    <property type="entry name" value="Glc/Gal-6P_isomerase"/>
</dbReference>
<dbReference type="PANTHER" id="PTHR11054:SF0">
    <property type="entry name" value="6-PHOSPHOGLUCONOLACTONASE"/>
    <property type="match status" value="1"/>
</dbReference>
<evidence type="ECO:0000313" key="10">
    <source>
        <dbReference type="Proteomes" id="UP000285478"/>
    </source>
</evidence>
<dbReference type="SUPFAM" id="SSF100950">
    <property type="entry name" value="NagB/RpiA/CoA transferase-like"/>
    <property type="match status" value="1"/>
</dbReference>
<evidence type="ECO:0000256" key="2">
    <source>
        <dbReference type="ARBA" id="ARBA00002681"/>
    </source>
</evidence>
<dbReference type="CDD" id="cd01400">
    <property type="entry name" value="6PGL"/>
    <property type="match status" value="1"/>
</dbReference>
<dbReference type="InterPro" id="IPR005900">
    <property type="entry name" value="6-phosphogluconolactonase_DevB"/>
</dbReference>
<dbReference type="Gene3D" id="3.40.50.1360">
    <property type="match status" value="1"/>
</dbReference>
<evidence type="ECO:0000256" key="7">
    <source>
        <dbReference type="RuleBase" id="RU365095"/>
    </source>
</evidence>
<dbReference type="PANTHER" id="PTHR11054">
    <property type="entry name" value="6-PHOSPHOGLUCONOLACTONASE"/>
    <property type="match status" value="1"/>
</dbReference>